<dbReference type="EMBL" id="DVAB01000051">
    <property type="protein sequence ID" value="HIK00992.1"/>
    <property type="molecule type" value="Genomic_DNA"/>
</dbReference>
<accession>A0A832UT39</accession>
<evidence type="ECO:0000313" key="3">
    <source>
        <dbReference type="EMBL" id="HIK00992.1"/>
    </source>
</evidence>
<gene>
    <name evidence="3" type="ORF">H1016_05670</name>
</gene>
<organism evidence="3 4">
    <name type="scientific">Candidatus Naiadarchaeum limnaeum</name>
    <dbReference type="NCBI Taxonomy" id="2756139"/>
    <lineage>
        <taxon>Archaea</taxon>
        <taxon>Candidatus Undinarchaeota</taxon>
        <taxon>Candidatus Undinarchaeia</taxon>
        <taxon>Candidatus Naiadarchaeales</taxon>
        <taxon>Candidatus Naiadarchaeaceae</taxon>
        <taxon>Candidatus Naiadarchaeum</taxon>
    </lineage>
</organism>
<evidence type="ECO:0000313" key="4">
    <source>
        <dbReference type="Proteomes" id="UP000646946"/>
    </source>
</evidence>
<evidence type="ECO:0000256" key="2">
    <source>
        <dbReference type="SAM" id="Phobius"/>
    </source>
</evidence>
<keyword evidence="2" id="KW-0472">Membrane</keyword>
<dbReference type="AlphaFoldDB" id="A0A832UT39"/>
<keyword evidence="4" id="KW-1185">Reference proteome</keyword>
<dbReference type="Proteomes" id="UP000646946">
    <property type="component" value="Unassembled WGS sequence"/>
</dbReference>
<reference evidence="3 4" key="1">
    <citation type="journal article" name="Nat. Commun.">
        <title>Undinarchaeota illuminate DPANN phylogeny and the impact of gene transfer on archaeal evolution.</title>
        <authorList>
            <person name="Dombrowski N."/>
            <person name="Williams T.A."/>
            <person name="Sun J."/>
            <person name="Woodcroft B.J."/>
            <person name="Lee J.H."/>
            <person name="Minh B.Q."/>
            <person name="Rinke C."/>
            <person name="Spang A."/>
        </authorList>
    </citation>
    <scope>NUCLEOTIDE SEQUENCE [LARGE SCALE GENOMIC DNA]</scope>
    <source>
        <strain evidence="3">MAG_bin1129</strain>
    </source>
</reference>
<comment type="caution">
    <text evidence="3">The sequence shown here is derived from an EMBL/GenBank/DDBJ whole genome shotgun (WGS) entry which is preliminary data.</text>
</comment>
<feature type="region of interest" description="Disordered" evidence="1">
    <location>
        <begin position="182"/>
        <end position="203"/>
    </location>
</feature>
<feature type="transmembrane region" description="Helical" evidence="2">
    <location>
        <begin position="12"/>
        <end position="31"/>
    </location>
</feature>
<proteinExistence type="predicted"/>
<protein>
    <submittedName>
        <fullName evidence="3">Uncharacterized protein</fullName>
    </submittedName>
</protein>
<sequence>MTRRREKPKPPSNILGLILILAVITILVYGVSRGTRTTLIFAVENETLNITTESSTYADELNLYVNGSSSYEWALRTFCIVKSNETEIPGNRTISILVENVSAGNETLNQTINTTPEISVPFPNDICALSFAKVSGIIFANKSGYANIFIESEGNKYLIYSRAFNLEKENITVEENITIQNETQEGPTGAISTPFPTTSPAPVPREIPETFSLNESCMETCNLTEIFDKNTYKLTLEMSENVFVLLNSVSYRWKVINASGKIRGPTGEFLPPPVVTPLPRVIEGDNIIYGNDFETSIPNNTKVPLNLLYGYGYGPHQTAQWNTNEFYIAPSPSTDGNALVFDLTASDAVNGVRTDPIPLQANAKYEINFYANPKIRFVGNSTTQKFFMEFFIVSSAGDLIDYAVFFGEKEVEIAKVGTEFQANMTTILDADKLPNGWLNITAAFADPMPSNASNLIIYMGESSENEYEGTIQIDNLVLRKV</sequence>
<keyword evidence="2" id="KW-0812">Transmembrane</keyword>
<evidence type="ECO:0000256" key="1">
    <source>
        <dbReference type="SAM" id="MobiDB-lite"/>
    </source>
</evidence>
<feature type="compositionally biased region" description="Polar residues" evidence="1">
    <location>
        <begin position="182"/>
        <end position="196"/>
    </location>
</feature>
<keyword evidence="2" id="KW-1133">Transmembrane helix</keyword>
<name>A0A832UT39_9ARCH</name>